<dbReference type="Proteomes" id="UP000027265">
    <property type="component" value="Unassembled WGS sequence"/>
</dbReference>
<evidence type="ECO:0000256" key="1">
    <source>
        <dbReference type="PROSITE-ProRule" id="PRU00042"/>
    </source>
</evidence>
<name>A0A067PE72_9AGAM</name>
<dbReference type="GO" id="GO:0004674">
    <property type="term" value="F:protein serine/threonine kinase activity"/>
    <property type="evidence" value="ECO:0007669"/>
    <property type="project" value="TreeGrafter"/>
</dbReference>
<dbReference type="STRING" id="933084.A0A067PE72"/>
<dbReference type="EMBL" id="KL197735">
    <property type="protein sequence ID" value="KDQ53213.1"/>
    <property type="molecule type" value="Genomic_DNA"/>
</dbReference>
<evidence type="ECO:0000256" key="3">
    <source>
        <dbReference type="SAM" id="MobiDB-lite"/>
    </source>
</evidence>
<dbReference type="InterPro" id="IPR051681">
    <property type="entry name" value="Ser/Thr_Kinases-Pseudokinases"/>
</dbReference>
<sequence>MQRLSINLSRASEKLPSSLLLRGVIISNNSYVGGGGFADIFIGQYAHQEVALKRLRIFRCPQETVRIKKMFFREALIWHRLKHARVLPFLGMDVESFGPHICIVAPWMANRDIMTYMDRNGLGSLDTHRVLTEVSEGLQYLHKQNVVHGDLRGENIFLDDFCHVLLADFGLTNFADATNVATTEHHEGSTRWMSPELHFPKKFGMPFRRTFASDVYAFGCVCLEVLTGQQPSSEFPQVGELLMELSTSKSTIQPTRPNLGECFRQVILDRLWPLIILCVARYPGDRHSTLCDCGSLLDLVTTAGIETTEPEVEIPTLFTQLSRAVADTSALQWFTRRQADSVLAHYGSGGSFGSSVLPAVIAAENHETLVPGLDFRNVICINPVDSSGAVTTLEWLSAWSSPHDTRPHHGGSIREEPSEKSLLRCEVCDVSFPPWSMIEHKWCHTLTFFCDTCHKSFHTKSDHRRHVRYSHGDLDSMRSQPPSPMSIDPWPPAVEK</sequence>
<dbReference type="PROSITE" id="PS00028">
    <property type="entry name" value="ZINC_FINGER_C2H2_1"/>
    <property type="match status" value="1"/>
</dbReference>
<dbReference type="GO" id="GO:0005524">
    <property type="term" value="F:ATP binding"/>
    <property type="evidence" value="ECO:0007669"/>
    <property type="project" value="UniProtKB-UniRule"/>
</dbReference>
<accession>A0A067PE72</accession>
<evidence type="ECO:0000259" key="5">
    <source>
        <dbReference type="PROSITE" id="PS50157"/>
    </source>
</evidence>
<evidence type="ECO:0000256" key="2">
    <source>
        <dbReference type="PROSITE-ProRule" id="PRU10141"/>
    </source>
</evidence>
<evidence type="ECO:0000313" key="7">
    <source>
        <dbReference type="Proteomes" id="UP000027265"/>
    </source>
</evidence>
<feature type="compositionally biased region" description="Pro residues" evidence="3">
    <location>
        <begin position="481"/>
        <end position="496"/>
    </location>
</feature>
<keyword evidence="2" id="KW-0067">ATP-binding</keyword>
<keyword evidence="2" id="KW-0547">Nucleotide-binding</keyword>
<dbReference type="HOGENOM" id="CLU_549883_0_0_1"/>
<dbReference type="PANTHER" id="PTHR44329:SF214">
    <property type="entry name" value="PROTEIN KINASE DOMAIN-CONTAINING PROTEIN"/>
    <property type="match status" value="1"/>
</dbReference>
<evidence type="ECO:0000313" key="6">
    <source>
        <dbReference type="EMBL" id="KDQ53213.1"/>
    </source>
</evidence>
<evidence type="ECO:0000259" key="4">
    <source>
        <dbReference type="PROSITE" id="PS50011"/>
    </source>
</evidence>
<keyword evidence="1" id="KW-0862">Zinc</keyword>
<dbReference type="AlphaFoldDB" id="A0A067PE72"/>
<feature type="region of interest" description="Disordered" evidence="3">
    <location>
        <begin position="472"/>
        <end position="496"/>
    </location>
</feature>
<gene>
    <name evidence="6" type="ORF">JAAARDRAFT_39589</name>
</gene>
<keyword evidence="1" id="KW-0479">Metal-binding</keyword>
<protein>
    <submittedName>
        <fullName evidence="6">Uncharacterized protein</fullName>
    </submittedName>
</protein>
<keyword evidence="7" id="KW-1185">Reference proteome</keyword>
<dbReference type="PROSITE" id="PS00107">
    <property type="entry name" value="PROTEIN_KINASE_ATP"/>
    <property type="match status" value="1"/>
</dbReference>
<feature type="binding site" evidence="2">
    <location>
        <position position="53"/>
    </location>
    <ligand>
        <name>ATP</name>
        <dbReference type="ChEBI" id="CHEBI:30616"/>
    </ligand>
</feature>
<reference evidence="7" key="1">
    <citation type="journal article" date="2014" name="Proc. Natl. Acad. Sci. U.S.A.">
        <title>Extensive sampling of basidiomycete genomes demonstrates inadequacy of the white-rot/brown-rot paradigm for wood decay fungi.</title>
        <authorList>
            <person name="Riley R."/>
            <person name="Salamov A.A."/>
            <person name="Brown D.W."/>
            <person name="Nagy L.G."/>
            <person name="Floudas D."/>
            <person name="Held B.W."/>
            <person name="Levasseur A."/>
            <person name="Lombard V."/>
            <person name="Morin E."/>
            <person name="Otillar R."/>
            <person name="Lindquist E.A."/>
            <person name="Sun H."/>
            <person name="LaButti K.M."/>
            <person name="Schmutz J."/>
            <person name="Jabbour D."/>
            <person name="Luo H."/>
            <person name="Baker S.E."/>
            <person name="Pisabarro A.G."/>
            <person name="Walton J.D."/>
            <person name="Blanchette R.A."/>
            <person name="Henrissat B."/>
            <person name="Martin F."/>
            <person name="Cullen D."/>
            <person name="Hibbett D.S."/>
            <person name="Grigoriev I.V."/>
        </authorList>
    </citation>
    <scope>NUCLEOTIDE SEQUENCE [LARGE SCALE GENOMIC DNA]</scope>
    <source>
        <strain evidence="7">MUCL 33604</strain>
    </source>
</reference>
<dbReference type="GO" id="GO:0008270">
    <property type="term" value="F:zinc ion binding"/>
    <property type="evidence" value="ECO:0007669"/>
    <property type="project" value="UniProtKB-KW"/>
</dbReference>
<dbReference type="InterPro" id="IPR011009">
    <property type="entry name" value="Kinase-like_dom_sf"/>
</dbReference>
<dbReference type="InterPro" id="IPR001245">
    <property type="entry name" value="Ser-Thr/Tyr_kinase_cat_dom"/>
</dbReference>
<dbReference type="PROSITE" id="PS00109">
    <property type="entry name" value="PROTEIN_KINASE_TYR"/>
    <property type="match status" value="1"/>
</dbReference>
<dbReference type="InParanoid" id="A0A067PE72"/>
<dbReference type="PROSITE" id="PS50157">
    <property type="entry name" value="ZINC_FINGER_C2H2_2"/>
    <property type="match status" value="1"/>
</dbReference>
<dbReference type="PROSITE" id="PS50011">
    <property type="entry name" value="PROTEIN_KINASE_DOM"/>
    <property type="match status" value="1"/>
</dbReference>
<dbReference type="Gene3D" id="1.10.510.10">
    <property type="entry name" value="Transferase(Phosphotransferase) domain 1"/>
    <property type="match status" value="1"/>
</dbReference>
<organism evidence="6 7">
    <name type="scientific">Jaapia argillacea MUCL 33604</name>
    <dbReference type="NCBI Taxonomy" id="933084"/>
    <lineage>
        <taxon>Eukaryota</taxon>
        <taxon>Fungi</taxon>
        <taxon>Dikarya</taxon>
        <taxon>Basidiomycota</taxon>
        <taxon>Agaricomycotina</taxon>
        <taxon>Agaricomycetes</taxon>
        <taxon>Agaricomycetidae</taxon>
        <taxon>Jaapiales</taxon>
        <taxon>Jaapiaceae</taxon>
        <taxon>Jaapia</taxon>
    </lineage>
</organism>
<keyword evidence="1" id="KW-0863">Zinc-finger</keyword>
<proteinExistence type="predicted"/>
<dbReference type="SUPFAM" id="SSF56112">
    <property type="entry name" value="Protein kinase-like (PK-like)"/>
    <property type="match status" value="1"/>
</dbReference>
<dbReference type="InterPro" id="IPR013087">
    <property type="entry name" value="Znf_C2H2_type"/>
</dbReference>
<dbReference type="PANTHER" id="PTHR44329">
    <property type="entry name" value="SERINE/THREONINE-PROTEIN KINASE TNNI3K-RELATED"/>
    <property type="match status" value="1"/>
</dbReference>
<feature type="domain" description="Protein kinase" evidence="4">
    <location>
        <begin position="26"/>
        <end position="300"/>
    </location>
</feature>
<dbReference type="InterPro" id="IPR008266">
    <property type="entry name" value="Tyr_kinase_AS"/>
</dbReference>
<feature type="domain" description="C2H2-type" evidence="5">
    <location>
        <begin position="448"/>
        <end position="476"/>
    </location>
</feature>
<dbReference type="Gene3D" id="3.30.160.60">
    <property type="entry name" value="Classic Zinc Finger"/>
    <property type="match status" value="1"/>
</dbReference>
<dbReference type="OrthoDB" id="4062651at2759"/>
<dbReference type="InterPro" id="IPR017441">
    <property type="entry name" value="Protein_kinase_ATP_BS"/>
</dbReference>
<dbReference type="Pfam" id="PF07714">
    <property type="entry name" value="PK_Tyr_Ser-Thr"/>
    <property type="match status" value="1"/>
</dbReference>
<dbReference type="InterPro" id="IPR000719">
    <property type="entry name" value="Prot_kinase_dom"/>
</dbReference>